<evidence type="ECO:0000313" key="1">
    <source>
        <dbReference type="EMBL" id="MPC17325.1"/>
    </source>
</evidence>
<dbReference type="AlphaFoldDB" id="A0A5B7D7S4"/>
<keyword evidence="2" id="KW-1185">Reference proteome</keyword>
<protein>
    <submittedName>
        <fullName evidence="1">Uncharacterized protein</fullName>
    </submittedName>
</protein>
<proteinExistence type="predicted"/>
<comment type="caution">
    <text evidence="1">The sequence shown here is derived from an EMBL/GenBank/DDBJ whole genome shotgun (WGS) entry which is preliminary data.</text>
</comment>
<accession>A0A5B7D7S4</accession>
<sequence>MSQLRRYGLKISPFRTCYFRTFENFSALRTSASRLVVRRYRGAEVRTEF</sequence>
<dbReference type="EMBL" id="VSRR010000580">
    <property type="protein sequence ID" value="MPC17325.1"/>
    <property type="molecule type" value="Genomic_DNA"/>
</dbReference>
<reference evidence="1 2" key="1">
    <citation type="submission" date="2019-05" db="EMBL/GenBank/DDBJ databases">
        <title>Another draft genome of Portunus trituberculatus and its Hox gene families provides insights of decapod evolution.</title>
        <authorList>
            <person name="Jeong J.-H."/>
            <person name="Song I."/>
            <person name="Kim S."/>
            <person name="Choi T."/>
            <person name="Kim D."/>
            <person name="Ryu S."/>
            <person name="Kim W."/>
        </authorList>
    </citation>
    <scope>NUCLEOTIDE SEQUENCE [LARGE SCALE GENOMIC DNA]</scope>
    <source>
        <tissue evidence="1">Muscle</tissue>
    </source>
</reference>
<organism evidence="1 2">
    <name type="scientific">Portunus trituberculatus</name>
    <name type="common">Swimming crab</name>
    <name type="synonym">Neptunus trituberculatus</name>
    <dbReference type="NCBI Taxonomy" id="210409"/>
    <lineage>
        <taxon>Eukaryota</taxon>
        <taxon>Metazoa</taxon>
        <taxon>Ecdysozoa</taxon>
        <taxon>Arthropoda</taxon>
        <taxon>Crustacea</taxon>
        <taxon>Multicrustacea</taxon>
        <taxon>Malacostraca</taxon>
        <taxon>Eumalacostraca</taxon>
        <taxon>Eucarida</taxon>
        <taxon>Decapoda</taxon>
        <taxon>Pleocyemata</taxon>
        <taxon>Brachyura</taxon>
        <taxon>Eubrachyura</taxon>
        <taxon>Portunoidea</taxon>
        <taxon>Portunidae</taxon>
        <taxon>Portuninae</taxon>
        <taxon>Portunus</taxon>
    </lineage>
</organism>
<dbReference type="Proteomes" id="UP000324222">
    <property type="component" value="Unassembled WGS sequence"/>
</dbReference>
<name>A0A5B7D7S4_PORTR</name>
<evidence type="ECO:0000313" key="2">
    <source>
        <dbReference type="Proteomes" id="UP000324222"/>
    </source>
</evidence>
<gene>
    <name evidence="1" type="ORF">E2C01_010176</name>
</gene>